<dbReference type="FunFam" id="3.10.20.340:FF:000003">
    <property type="entry name" value="Arginine biosynthesis bifunctional protein ArgJ"/>
    <property type="match status" value="1"/>
</dbReference>
<dbReference type="InterPro" id="IPR016117">
    <property type="entry name" value="ArgJ-like_dom_sf"/>
</dbReference>
<feature type="binding site" evidence="10">
    <location>
        <position position="172"/>
    </location>
    <ligand>
        <name>substrate</name>
    </ligand>
</feature>
<feature type="chain" id="PRO_5039774852" description="Arginine biosynthesis bifunctional protein ArgJ alpha chain" evidence="10">
    <location>
        <begin position="1"/>
        <end position="182"/>
    </location>
</feature>
<keyword evidence="10" id="KW-0511">Multifunctional enzyme</keyword>
<keyword evidence="6 10" id="KW-0028">Amino-acid biosynthesis</keyword>
<feature type="binding site" evidence="10">
    <location>
        <position position="183"/>
    </location>
    <ligand>
        <name>substrate</name>
    </ligand>
</feature>
<gene>
    <name evidence="10 11" type="primary">argJ</name>
    <name evidence="11" type="ORF">HY912_15565</name>
</gene>
<comment type="subcellular location">
    <subcellularLocation>
        <location evidence="1 10">Cytoplasm</location>
    </subcellularLocation>
</comment>
<dbReference type="GO" id="GO:0005737">
    <property type="term" value="C:cytoplasm"/>
    <property type="evidence" value="ECO:0007669"/>
    <property type="project" value="UniProtKB-SubCell"/>
</dbReference>
<feature type="binding site" evidence="10">
    <location>
        <position position="392"/>
    </location>
    <ligand>
        <name>substrate</name>
    </ligand>
</feature>
<dbReference type="GO" id="GO:0004358">
    <property type="term" value="F:L-glutamate N-acetyltransferase activity, acting on acetyl-L-ornithine as donor"/>
    <property type="evidence" value="ECO:0007669"/>
    <property type="project" value="UniProtKB-UniRule"/>
</dbReference>
<dbReference type="CDD" id="cd02152">
    <property type="entry name" value="OAT"/>
    <property type="match status" value="1"/>
</dbReference>
<keyword evidence="5 10" id="KW-0055">Arginine biosynthesis</keyword>
<dbReference type="AlphaFoldDB" id="A0A9D6Z4G4"/>
<evidence type="ECO:0000256" key="7">
    <source>
        <dbReference type="ARBA" id="ARBA00022679"/>
    </source>
</evidence>
<feature type="site" description="Involved in the stabilization of negative charge on the oxyanion by the formation of the oxyanion hole" evidence="10">
    <location>
        <position position="109"/>
    </location>
</feature>
<evidence type="ECO:0000256" key="1">
    <source>
        <dbReference type="ARBA" id="ARBA00004496"/>
    </source>
</evidence>
<dbReference type="PANTHER" id="PTHR23100:SF0">
    <property type="entry name" value="ARGININE BIOSYNTHESIS BIFUNCTIONAL PROTEIN ARGJ, MITOCHONDRIAL"/>
    <property type="match status" value="1"/>
</dbReference>
<evidence type="ECO:0000256" key="4">
    <source>
        <dbReference type="ARBA" id="ARBA00022490"/>
    </source>
</evidence>
<sequence length="397" mass="41902">MKQTIRGFRFSAVPAGIKKAGTDRLDFGLILSDTPAQAAGVTTTNLVFAAPVEITRKRLQSGLCQAVLLNSGNANAYTGDQGKLDALDLTAATAEALRIDPELIVPMSTGVIGNPLPKERMLHGIPDLVKKLDSGTFMDVAKAIMTTDTVPKTVVLDGETGSGPFKMLGMAKGAGMISPDMATMLCVILADMNVRAGFLNECLVEANSASFNCITVDGDTSTNDTLVVMAGGRADALTLGNKSSDCESFCSALKDACMGLARQIVQDGEGATKVIEVRVVGAPSKEKAAQVARKIAESPLVKTAFHGEDPNWGRIICSAGRAGVPFDPGNLDLSIGGVPIVRNGKLVSEDWEMAAHTAMKNREFQVTLDLRSGDGEWSILTTDLSEEYVTINADYRS</sequence>
<protein>
    <recommendedName>
        <fullName evidence="10">Arginine biosynthesis bifunctional protein ArgJ</fullName>
    </recommendedName>
    <domain>
        <recommendedName>
            <fullName evidence="10">Glutamate N-acetyltransferase</fullName>
            <ecNumber evidence="10">2.3.1.35</ecNumber>
        </recommendedName>
        <alternativeName>
            <fullName evidence="10">Ornithine acetyltransferase</fullName>
            <shortName evidence="10">OATase</shortName>
        </alternativeName>
        <alternativeName>
            <fullName evidence="10">Ornithine transacetylase</fullName>
        </alternativeName>
    </domain>
    <domain>
        <recommendedName>
            <fullName evidence="10">Amino-acid acetyltransferase</fullName>
            <ecNumber evidence="10">2.3.1.1</ecNumber>
        </recommendedName>
        <alternativeName>
            <fullName evidence="10">N-acetylglutamate synthase</fullName>
            <shortName evidence="10">AGSase</shortName>
        </alternativeName>
    </domain>
    <component>
        <recommendedName>
            <fullName evidence="10">Arginine biosynthesis bifunctional protein ArgJ alpha chain</fullName>
        </recommendedName>
    </component>
    <component>
        <recommendedName>
            <fullName evidence="10">Arginine biosynthesis bifunctional protein ArgJ beta chain</fullName>
        </recommendedName>
    </component>
</protein>
<dbReference type="NCBIfam" id="TIGR00120">
    <property type="entry name" value="ArgJ"/>
    <property type="match status" value="1"/>
</dbReference>
<keyword evidence="7 10" id="KW-0808">Transferase</keyword>
<feature type="binding site" evidence="10">
    <location>
        <position position="397"/>
    </location>
    <ligand>
        <name>substrate</name>
    </ligand>
</feature>
<dbReference type="GO" id="GO:0006592">
    <property type="term" value="P:ornithine biosynthetic process"/>
    <property type="evidence" value="ECO:0007669"/>
    <property type="project" value="TreeGrafter"/>
</dbReference>
<dbReference type="PANTHER" id="PTHR23100">
    <property type="entry name" value="ARGININE BIOSYNTHESIS BIFUNCTIONAL PROTEIN ARGJ"/>
    <property type="match status" value="1"/>
</dbReference>
<evidence type="ECO:0000256" key="8">
    <source>
        <dbReference type="ARBA" id="ARBA00022813"/>
    </source>
</evidence>
<dbReference type="NCBIfam" id="NF003802">
    <property type="entry name" value="PRK05388.1"/>
    <property type="match status" value="1"/>
</dbReference>
<evidence type="ECO:0000256" key="3">
    <source>
        <dbReference type="ARBA" id="ARBA00011475"/>
    </source>
</evidence>
<comment type="catalytic activity">
    <reaction evidence="10">
        <text>L-glutamate + acetyl-CoA = N-acetyl-L-glutamate + CoA + H(+)</text>
        <dbReference type="Rhea" id="RHEA:24292"/>
        <dbReference type="ChEBI" id="CHEBI:15378"/>
        <dbReference type="ChEBI" id="CHEBI:29985"/>
        <dbReference type="ChEBI" id="CHEBI:44337"/>
        <dbReference type="ChEBI" id="CHEBI:57287"/>
        <dbReference type="ChEBI" id="CHEBI:57288"/>
        <dbReference type="EC" id="2.3.1.1"/>
    </reaction>
</comment>
<feature type="binding site" evidence="10">
    <location>
        <position position="269"/>
    </location>
    <ligand>
        <name>substrate</name>
    </ligand>
</feature>
<dbReference type="HAMAP" id="MF_01106">
    <property type="entry name" value="ArgJ"/>
    <property type="match status" value="1"/>
</dbReference>
<dbReference type="Gene3D" id="3.60.70.12">
    <property type="entry name" value="L-amino peptidase D-ALA esterase/amidase"/>
    <property type="match status" value="1"/>
</dbReference>
<dbReference type="Pfam" id="PF01960">
    <property type="entry name" value="ArgJ"/>
    <property type="match status" value="1"/>
</dbReference>
<dbReference type="InterPro" id="IPR042195">
    <property type="entry name" value="ArgJ_beta_C"/>
</dbReference>
<evidence type="ECO:0000256" key="9">
    <source>
        <dbReference type="ARBA" id="ARBA00023315"/>
    </source>
</evidence>
<feature type="chain" id="PRO_5039774853" description="Arginine biosynthesis bifunctional protein ArgJ beta chain" evidence="10">
    <location>
        <begin position="183"/>
        <end position="397"/>
    </location>
</feature>
<organism evidence="11 12">
    <name type="scientific">Desulfomonile tiedjei</name>
    <dbReference type="NCBI Taxonomy" id="2358"/>
    <lineage>
        <taxon>Bacteria</taxon>
        <taxon>Pseudomonadati</taxon>
        <taxon>Thermodesulfobacteriota</taxon>
        <taxon>Desulfomonilia</taxon>
        <taxon>Desulfomonilales</taxon>
        <taxon>Desulfomonilaceae</taxon>
        <taxon>Desulfomonile</taxon>
    </lineage>
</organism>
<evidence type="ECO:0000256" key="2">
    <source>
        <dbReference type="ARBA" id="ARBA00006774"/>
    </source>
</evidence>
<keyword evidence="8 10" id="KW-0068">Autocatalytic cleavage</keyword>
<dbReference type="EMBL" id="JACRDE010000405">
    <property type="protein sequence ID" value="MBI5250905.1"/>
    <property type="molecule type" value="Genomic_DNA"/>
</dbReference>
<dbReference type="EC" id="2.3.1.1" evidence="10"/>
<dbReference type="FunFam" id="3.60.70.12:FF:000001">
    <property type="entry name" value="Arginine biosynthesis bifunctional protein ArgJ, chloroplastic"/>
    <property type="match status" value="1"/>
</dbReference>
<dbReference type="EC" id="2.3.1.35" evidence="10"/>
<proteinExistence type="inferred from homology"/>
<comment type="subunit">
    <text evidence="3 10">Heterotetramer of two alpha and two beta chains.</text>
</comment>
<feature type="site" description="Involved in the stabilization of negative charge on the oxyanion by the formation of the oxyanion hole" evidence="10">
    <location>
        <position position="110"/>
    </location>
</feature>
<reference evidence="11" key="1">
    <citation type="submission" date="2020-07" db="EMBL/GenBank/DDBJ databases">
        <title>Huge and variable diversity of episymbiotic CPR bacteria and DPANN archaea in groundwater ecosystems.</title>
        <authorList>
            <person name="He C.Y."/>
            <person name="Keren R."/>
            <person name="Whittaker M."/>
            <person name="Farag I.F."/>
            <person name="Doudna J."/>
            <person name="Cate J.H.D."/>
            <person name="Banfield J.F."/>
        </authorList>
    </citation>
    <scope>NUCLEOTIDE SEQUENCE</scope>
    <source>
        <strain evidence="11">NC_groundwater_1664_Pr3_B-0.1um_52_9</strain>
    </source>
</reference>
<dbReference type="SUPFAM" id="SSF56266">
    <property type="entry name" value="DmpA/ArgJ-like"/>
    <property type="match status" value="1"/>
</dbReference>
<keyword evidence="4 10" id="KW-0963">Cytoplasm</keyword>
<comment type="caution">
    <text evidence="11">The sequence shown here is derived from an EMBL/GenBank/DDBJ whole genome shotgun (WGS) entry which is preliminary data.</text>
</comment>
<evidence type="ECO:0000313" key="11">
    <source>
        <dbReference type="EMBL" id="MBI5250905.1"/>
    </source>
</evidence>
<comment type="similarity">
    <text evidence="2 10">Belongs to the ArgJ family.</text>
</comment>
<name>A0A9D6Z4G4_9BACT</name>
<comment type="pathway">
    <text evidence="10">Amino-acid biosynthesis; L-arginine biosynthesis; L-ornithine and N-acetyl-L-glutamate from L-glutamate and N(2)-acetyl-L-ornithine (cyclic): step 1/1.</text>
</comment>
<evidence type="ECO:0000256" key="10">
    <source>
        <dbReference type="HAMAP-Rule" id="MF_01106"/>
    </source>
</evidence>
<evidence type="ECO:0000256" key="5">
    <source>
        <dbReference type="ARBA" id="ARBA00022571"/>
    </source>
</evidence>
<dbReference type="Gene3D" id="3.10.20.340">
    <property type="entry name" value="ArgJ beta chain, C-terminal domain"/>
    <property type="match status" value="1"/>
</dbReference>
<dbReference type="GO" id="GO:0006526">
    <property type="term" value="P:L-arginine biosynthetic process"/>
    <property type="evidence" value="ECO:0007669"/>
    <property type="project" value="UniProtKB-UniRule"/>
</dbReference>
<comment type="pathway">
    <text evidence="10">Amino-acid biosynthesis; L-arginine biosynthesis; N(2)-acetyl-L-ornithine from L-glutamate: step 1/4.</text>
</comment>
<dbReference type="Proteomes" id="UP000807825">
    <property type="component" value="Unassembled WGS sequence"/>
</dbReference>
<evidence type="ECO:0000313" key="12">
    <source>
        <dbReference type="Proteomes" id="UP000807825"/>
    </source>
</evidence>
<evidence type="ECO:0000256" key="6">
    <source>
        <dbReference type="ARBA" id="ARBA00022605"/>
    </source>
</evidence>
<dbReference type="InterPro" id="IPR002813">
    <property type="entry name" value="Arg_biosynth_ArgJ"/>
</dbReference>
<dbReference type="GO" id="GO:0004042">
    <property type="term" value="F:L-glutamate N-acetyltransferase activity"/>
    <property type="evidence" value="ECO:0007669"/>
    <property type="project" value="UniProtKB-UniRule"/>
</dbReference>
<accession>A0A9D6Z4G4</accession>
<comment type="function">
    <text evidence="10">Catalyzes two activities which are involved in the cyclic version of arginine biosynthesis: the synthesis of N-acetylglutamate from glutamate and acetyl-CoA as the acetyl donor, and of ornithine by transacetylation between N(2)-acetylornithine and glutamate.</text>
</comment>
<feature type="active site" description="Nucleophile" evidence="10">
    <location>
        <position position="183"/>
    </location>
</feature>
<comment type="catalytic activity">
    <reaction evidence="10">
        <text>N(2)-acetyl-L-ornithine + L-glutamate = N-acetyl-L-glutamate + L-ornithine</text>
        <dbReference type="Rhea" id="RHEA:15349"/>
        <dbReference type="ChEBI" id="CHEBI:29985"/>
        <dbReference type="ChEBI" id="CHEBI:44337"/>
        <dbReference type="ChEBI" id="CHEBI:46911"/>
        <dbReference type="ChEBI" id="CHEBI:57805"/>
        <dbReference type="EC" id="2.3.1.35"/>
    </reaction>
</comment>
<feature type="site" description="Cleavage; by autolysis" evidence="10">
    <location>
        <begin position="182"/>
        <end position="183"/>
    </location>
</feature>
<keyword evidence="9 10" id="KW-0012">Acyltransferase</keyword>
<feature type="binding site" evidence="10">
    <location>
        <position position="146"/>
    </location>
    <ligand>
        <name>substrate</name>
    </ligand>
</feature>